<comment type="catalytic activity">
    <reaction evidence="10">
        <text>L-threonyl-[protein] + ATP = O-phospho-L-threonyl-[protein] + ADP + H(+)</text>
        <dbReference type="Rhea" id="RHEA:46608"/>
        <dbReference type="Rhea" id="RHEA-COMP:11060"/>
        <dbReference type="Rhea" id="RHEA-COMP:11605"/>
        <dbReference type="ChEBI" id="CHEBI:15378"/>
        <dbReference type="ChEBI" id="CHEBI:30013"/>
        <dbReference type="ChEBI" id="CHEBI:30616"/>
        <dbReference type="ChEBI" id="CHEBI:61977"/>
        <dbReference type="ChEBI" id="CHEBI:456216"/>
        <dbReference type="EC" id="2.7.11.1"/>
    </reaction>
</comment>
<dbReference type="InterPro" id="IPR011009">
    <property type="entry name" value="Kinase-like_dom_sf"/>
</dbReference>
<feature type="binding site" evidence="12">
    <location>
        <position position="638"/>
    </location>
    <ligand>
        <name>ATP</name>
        <dbReference type="ChEBI" id="CHEBI:30616"/>
    </ligand>
</feature>
<dbReference type="AlphaFoldDB" id="A0A8H7RB69"/>
<evidence type="ECO:0000256" key="8">
    <source>
        <dbReference type="ARBA" id="ARBA00022777"/>
    </source>
</evidence>
<dbReference type="GO" id="GO:0005524">
    <property type="term" value="F:ATP binding"/>
    <property type="evidence" value="ECO:0007669"/>
    <property type="project" value="UniProtKB-UniRule"/>
</dbReference>
<comment type="caution">
    <text evidence="15">The sequence shown here is derived from an EMBL/GenBank/DDBJ whole genome shotgun (WGS) entry which is preliminary data.</text>
</comment>
<keyword evidence="4" id="KW-0723">Serine/threonine-protein kinase</keyword>
<reference evidence="15" key="1">
    <citation type="submission" date="2020-12" db="EMBL/GenBank/DDBJ databases">
        <title>Metabolic potential, ecology and presence of endohyphal bacteria is reflected in genomic diversity of Mucoromycotina.</title>
        <authorList>
            <person name="Muszewska A."/>
            <person name="Okrasinska A."/>
            <person name="Steczkiewicz K."/>
            <person name="Drgas O."/>
            <person name="Orlowska M."/>
            <person name="Perlinska-Lenart U."/>
            <person name="Aleksandrzak-Piekarczyk T."/>
            <person name="Szatraj K."/>
            <person name="Zielenkiewicz U."/>
            <person name="Pilsyk S."/>
            <person name="Malc E."/>
            <person name="Mieczkowski P."/>
            <person name="Kruszewska J.S."/>
            <person name="Biernat P."/>
            <person name="Pawlowska J."/>
        </authorList>
    </citation>
    <scope>NUCLEOTIDE SEQUENCE</scope>
    <source>
        <strain evidence="15">WA0000017839</strain>
    </source>
</reference>
<dbReference type="EC" id="2.7.11.1" evidence="2"/>
<keyword evidence="6" id="KW-0808">Transferase</keyword>
<comment type="subcellular location">
    <subcellularLocation>
        <location evidence="1">Cytoplasm</location>
    </subcellularLocation>
</comment>
<dbReference type="Gene3D" id="1.10.510.10">
    <property type="entry name" value="Transferase(Phosphotransferase) domain 1"/>
    <property type="match status" value="1"/>
</dbReference>
<dbReference type="Pfam" id="PF00069">
    <property type="entry name" value="Pkinase"/>
    <property type="match status" value="1"/>
</dbReference>
<dbReference type="GO" id="GO:0005634">
    <property type="term" value="C:nucleus"/>
    <property type="evidence" value="ECO:0007669"/>
    <property type="project" value="TreeGrafter"/>
</dbReference>
<evidence type="ECO:0000256" key="2">
    <source>
        <dbReference type="ARBA" id="ARBA00012513"/>
    </source>
</evidence>
<dbReference type="PANTHER" id="PTHR24346:SF51">
    <property type="entry name" value="PAS DOMAIN-CONTAINING SERINE_THREONINE-PROTEIN KINASE"/>
    <property type="match status" value="1"/>
</dbReference>
<keyword evidence="16" id="KW-1185">Reference proteome</keyword>
<protein>
    <recommendedName>
        <fullName evidence="2">non-specific serine/threonine protein kinase</fullName>
        <ecNumber evidence="2">2.7.11.1</ecNumber>
    </recommendedName>
</protein>
<evidence type="ECO:0000256" key="11">
    <source>
        <dbReference type="ARBA" id="ARBA00048679"/>
    </source>
</evidence>
<keyword evidence="9 12" id="KW-0067">ATP-binding</keyword>
<dbReference type="SMART" id="SM00220">
    <property type="entry name" value="S_TKc"/>
    <property type="match status" value="1"/>
</dbReference>
<sequence length="863" mass="98076">MNYKFIDSRFDNSTEELIRIRQSDDSLSNNYLAPLQDSLHSFRFSNSNTTSLGLALALSKDHKKEWNDYHRLPPLTMMDDKSVSPQQLTQIRTGLQSIDMSSNSSNMSSNPVTPDDREPISNMKRSTSFSNFSCNFRRHRTTLASNSLYPSTSTSTTTTTKPAIDSNISRYLPQNQAVITTQDNWRISLSNHIATMVLSGSKRNNNQDFIGKHILDFIDVTHRPLLLEKIVKRREDHHHSNLNGSVLICGDVLPIVKQDGSKSSASLWLKEKKNEMGSSIFIWIFEEVFQSTIKVVLRNGLIDSIDDGVSELFGYATCQLLQKPIHTLLPHFDTSHSFFGAQTKLDANFPVMVKHVLEKNMIRIISMPTLAGLVTVGRNGTIENCNAAFSKYLFGYQNDLTLSNISLLIPQFTPLISCLERDDLLQPGYILNNLVCRDVLNSYSKISCSAITAKHRDGTSFDIDLQIKLLDDGNFALWITFDRDSVFAQYGHTTSITPRQQQQFEKEYNGVLYPTTSSIRSKSINIPTVQQDAVKKKKSVNLPTNLKADRPTVAMTKITSFSRPSFTSSKSAIETTKQHIINSTWPRIGDYSAQTLKTSIEDYDIIDELGQGAYGLVKLACLKNDPEKKRVVIKYVIKSRILVDCWTRDRKLGLIPAEIHVLHTLRKIPHINCSDMLDYFEDEDNYYIVMDLYGAGMDLFDYIELKNGMSEAEIKAIFHQVVLAVGHLHDHRIVHRDIKDENVILDLKGGVRLIDFGSAAYIKEGRKYETFVGTLDYAAPEILKGQAYTGPPQDIWACGTLLYTLIYRENPFYNIDEIMEHELRIPFVLSQDSVDLISKMLNRDIDKRLNIHQVLEHPWFHSK</sequence>
<dbReference type="InterPro" id="IPR017441">
    <property type="entry name" value="Protein_kinase_ATP_BS"/>
</dbReference>
<dbReference type="PROSITE" id="PS00108">
    <property type="entry name" value="PROTEIN_KINASE_ST"/>
    <property type="match status" value="1"/>
</dbReference>
<keyword evidence="5" id="KW-0597">Phosphoprotein</keyword>
<dbReference type="GO" id="GO:0005829">
    <property type="term" value="C:cytosol"/>
    <property type="evidence" value="ECO:0007669"/>
    <property type="project" value="TreeGrafter"/>
</dbReference>
<evidence type="ECO:0000256" key="5">
    <source>
        <dbReference type="ARBA" id="ARBA00022553"/>
    </source>
</evidence>
<dbReference type="FunFam" id="3.30.200.20:FF:000314">
    <property type="entry name" value="Serine/threonine protein kinase"/>
    <property type="match status" value="1"/>
</dbReference>
<accession>A0A8H7RB69</accession>
<dbReference type="CDD" id="cd14004">
    <property type="entry name" value="STKc_PASK"/>
    <property type="match status" value="1"/>
</dbReference>
<feature type="region of interest" description="Disordered" evidence="13">
    <location>
        <begin position="97"/>
        <end position="124"/>
    </location>
</feature>
<dbReference type="Gene3D" id="3.30.450.20">
    <property type="entry name" value="PAS domain"/>
    <property type="match status" value="1"/>
</dbReference>
<evidence type="ECO:0000256" key="9">
    <source>
        <dbReference type="ARBA" id="ARBA00022840"/>
    </source>
</evidence>
<dbReference type="FunFam" id="1.10.510.10:FF:000320">
    <property type="entry name" value="Serine/threonine protein kinase"/>
    <property type="match status" value="1"/>
</dbReference>
<evidence type="ECO:0000259" key="14">
    <source>
        <dbReference type="PROSITE" id="PS50011"/>
    </source>
</evidence>
<dbReference type="Proteomes" id="UP000603453">
    <property type="component" value="Unassembled WGS sequence"/>
</dbReference>
<keyword evidence="3" id="KW-0963">Cytoplasm</keyword>
<feature type="domain" description="Protein kinase" evidence="14">
    <location>
        <begin position="603"/>
        <end position="860"/>
    </location>
</feature>
<keyword evidence="8" id="KW-0418">Kinase</keyword>
<dbReference type="InterPro" id="IPR008271">
    <property type="entry name" value="Ser/Thr_kinase_AS"/>
</dbReference>
<dbReference type="Gene3D" id="3.30.200.20">
    <property type="entry name" value="Phosphorylase Kinase, domain 1"/>
    <property type="match status" value="1"/>
</dbReference>
<dbReference type="GO" id="GO:0035556">
    <property type="term" value="P:intracellular signal transduction"/>
    <property type="evidence" value="ECO:0007669"/>
    <property type="project" value="TreeGrafter"/>
</dbReference>
<dbReference type="GO" id="GO:0045719">
    <property type="term" value="P:negative regulation of glycogen biosynthetic process"/>
    <property type="evidence" value="ECO:0007669"/>
    <property type="project" value="TreeGrafter"/>
</dbReference>
<evidence type="ECO:0000256" key="12">
    <source>
        <dbReference type="PROSITE-ProRule" id="PRU10141"/>
    </source>
</evidence>
<dbReference type="OrthoDB" id="10252171at2759"/>
<keyword evidence="7 12" id="KW-0547">Nucleotide-binding</keyword>
<dbReference type="PROSITE" id="PS00107">
    <property type="entry name" value="PROTEIN_KINASE_ATP"/>
    <property type="match status" value="1"/>
</dbReference>
<dbReference type="GO" id="GO:0004674">
    <property type="term" value="F:protein serine/threonine kinase activity"/>
    <property type="evidence" value="ECO:0007669"/>
    <property type="project" value="UniProtKB-KW"/>
</dbReference>
<dbReference type="PROSITE" id="PS50011">
    <property type="entry name" value="PROTEIN_KINASE_DOM"/>
    <property type="match status" value="1"/>
</dbReference>
<evidence type="ECO:0000256" key="10">
    <source>
        <dbReference type="ARBA" id="ARBA00047899"/>
    </source>
</evidence>
<dbReference type="SUPFAM" id="SSF56112">
    <property type="entry name" value="Protein kinase-like (PK-like)"/>
    <property type="match status" value="1"/>
</dbReference>
<dbReference type="PANTHER" id="PTHR24346">
    <property type="entry name" value="MAP/MICROTUBULE AFFINITY-REGULATING KINASE"/>
    <property type="match status" value="1"/>
</dbReference>
<dbReference type="EMBL" id="JAEPRD010000023">
    <property type="protein sequence ID" value="KAG2207739.1"/>
    <property type="molecule type" value="Genomic_DNA"/>
</dbReference>
<evidence type="ECO:0000313" key="16">
    <source>
        <dbReference type="Proteomes" id="UP000603453"/>
    </source>
</evidence>
<evidence type="ECO:0000256" key="4">
    <source>
        <dbReference type="ARBA" id="ARBA00022527"/>
    </source>
</evidence>
<gene>
    <name evidence="15" type="ORF">INT47_011859</name>
</gene>
<feature type="compositionally biased region" description="Low complexity" evidence="13">
    <location>
        <begin position="100"/>
        <end position="110"/>
    </location>
</feature>
<evidence type="ECO:0000256" key="6">
    <source>
        <dbReference type="ARBA" id="ARBA00022679"/>
    </source>
</evidence>
<evidence type="ECO:0000256" key="7">
    <source>
        <dbReference type="ARBA" id="ARBA00022741"/>
    </source>
</evidence>
<evidence type="ECO:0000313" key="15">
    <source>
        <dbReference type="EMBL" id="KAG2207739.1"/>
    </source>
</evidence>
<organism evidence="15 16">
    <name type="scientific">Mucor saturninus</name>
    <dbReference type="NCBI Taxonomy" id="64648"/>
    <lineage>
        <taxon>Eukaryota</taxon>
        <taxon>Fungi</taxon>
        <taxon>Fungi incertae sedis</taxon>
        <taxon>Mucoromycota</taxon>
        <taxon>Mucoromycotina</taxon>
        <taxon>Mucoromycetes</taxon>
        <taxon>Mucorales</taxon>
        <taxon>Mucorineae</taxon>
        <taxon>Mucoraceae</taxon>
        <taxon>Mucor</taxon>
    </lineage>
</organism>
<evidence type="ECO:0000256" key="13">
    <source>
        <dbReference type="SAM" id="MobiDB-lite"/>
    </source>
</evidence>
<evidence type="ECO:0000256" key="1">
    <source>
        <dbReference type="ARBA" id="ARBA00004496"/>
    </source>
</evidence>
<comment type="catalytic activity">
    <reaction evidence="11">
        <text>L-seryl-[protein] + ATP = O-phospho-L-seryl-[protein] + ADP + H(+)</text>
        <dbReference type="Rhea" id="RHEA:17989"/>
        <dbReference type="Rhea" id="RHEA-COMP:9863"/>
        <dbReference type="Rhea" id="RHEA-COMP:11604"/>
        <dbReference type="ChEBI" id="CHEBI:15378"/>
        <dbReference type="ChEBI" id="CHEBI:29999"/>
        <dbReference type="ChEBI" id="CHEBI:30616"/>
        <dbReference type="ChEBI" id="CHEBI:83421"/>
        <dbReference type="ChEBI" id="CHEBI:456216"/>
        <dbReference type="EC" id="2.7.11.1"/>
    </reaction>
</comment>
<dbReference type="InterPro" id="IPR000719">
    <property type="entry name" value="Prot_kinase_dom"/>
</dbReference>
<proteinExistence type="predicted"/>
<evidence type="ECO:0000256" key="3">
    <source>
        <dbReference type="ARBA" id="ARBA00022490"/>
    </source>
</evidence>
<name>A0A8H7RB69_9FUNG</name>